<dbReference type="EMBL" id="BRXS01000005">
    <property type="protein sequence ID" value="GLC26728.1"/>
    <property type="molecule type" value="Genomic_DNA"/>
</dbReference>
<comment type="caution">
    <text evidence="2">The sequence shown here is derived from an EMBL/GenBank/DDBJ whole genome shotgun (WGS) entry which is preliminary data.</text>
</comment>
<organism evidence="2 3">
    <name type="scientific">Roseisolibacter agri</name>
    <dbReference type="NCBI Taxonomy" id="2014610"/>
    <lineage>
        <taxon>Bacteria</taxon>
        <taxon>Pseudomonadati</taxon>
        <taxon>Gemmatimonadota</taxon>
        <taxon>Gemmatimonadia</taxon>
        <taxon>Gemmatimonadales</taxon>
        <taxon>Gemmatimonadaceae</taxon>
        <taxon>Roseisolibacter</taxon>
    </lineage>
</organism>
<evidence type="ECO:0000256" key="1">
    <source>
        <dbReference type="SAM" id="SignalP"/>
    </source>
</evidence>
<evidence type="ECO:0008006" key="4">
    <source>
        <dbReference type="Google" id="ProtNLM"/>
    </source>
</evidence>
<proteinExistence type="predicted"/>
<evidence type="ECO:0000313" key="2">
    <source>
        <dbReference type="EMBL" id="GLC26728.1"/>
    </source>
</evidence>
<dbReference type="InterPro" id="IPR026950">
    <property type="entry name" value="Caps_assemb_Wzi"/>
</dbReference>
<feature type="signal peptide" evidence="1">
    <location>
        <begin position="1"/>
        <end position="24"/>
    </location>
</feature>
<reference evidence="2" key="1">
    <citation type="submission" date="2022-08" db="EMBL/GenBank/DDBJ databases">
        <title>Draft genome sequencing of Roseisolibacter agri AW1220.</title>
        <authorList>
            <person name="Tobiishi Y."/>
            <person name="Tonouchi A."/>
        </authorList>
    </citation>
    <scope>NUCLEOTIDE SEQUENCE</scope>
    <source>
        <strain evidence="2">AW1220</strain>
    </source>
</reference>
<dbReference type="AlphaFoldDB" id="A0AA37VBQ3"/>
<dbReference type="Proteomes" id="UP001161325">
    <property type="component" value="Unassembled WGS sequence"/>
</dbReference>
<sequence length="558" mass="59893">MTPRPALALALAALLAGATTAPLAAQPAALVPVDDPTYALLDELAALVPVRGMVAGVRPYSRREVVRLARAGCAAIARDTVADGDARRARARSLVATLLAAHAPAADTANGCAAALRAPAPLSGRALEGAWLHALASNTSTRAVPRDNGIGSIRAVTTPALDARAGRPSVEGAALSLETAHALGVGSWLAVVAQPRLSLVAATDGGTRWEGALQRAGVRATRWNLAVHAGLESRHWGQGGERSLFVSGNAGPLRALSLGTDTAFALPWVFRKMGRWRAEGFVADLGRHREFPHSQLAAYKLDLSIVPWLELGAGVMSQMGGRGAPELSTAQRLRDLAPYLFWIVDEGSDPLATNKVANAHMRLRIPPWRSATFAWEMAIDDFDLRRVRRMFWEDTGHLMALTLPRLRDDGSLALDVQWHHTSLRLSQHYQFTDGLTYHGRIIGSPLGPAAQAGYVSLAWRPDVRTTWRLALAQEVRDSSQWRSRVTSADESGFDFVRVAPGVKEGRTRASVESRRDAPGAGRGWFARAGLERATNAGYVRGRPAQLRAFGEAGVGVRF</sequence>
<gene>
    <name evidence="2" type="ORF">rosag_32410</name>
</gene>
<dbReference type="RefSeq" id="WP_284351183.1">
    <property type="nucleotide sequence ID" value="NZ_BRXS01000005.1"/>
</dbReference>
<dbReference type="InterPro" id="IPR038636">
    <property type="entry name" value="Wzi_sf"/>
</dbReference>
<keyword evidence="1" id="KW-0732">Signal</keyword>
<protein>
    <recommendedName>
        <fullName evidence="4">Capsule assembly protein Wzi</fullName>
    </recommendedName>
</protein>
<name>A0AA37VBQ3_9BACT</name>
<feature type="chain" id="PRO_5041431273" description="Capsule assembly protein Wzi" evidence="1">
    <location>
        <begin position="25"/>
        <end position="558"/>
    </location>
</feature>
<accession>A0AA37VBQ3</accession>
<dbReference type="Pfam" id="PF14052">
    <property type="entry name" value="Caps_assemb_Wzi"/>
    <property type="match status" value="1"/>
</dbReference>
<keyword evidence="3" id="KW-1185">Reference proteome</keyword>
<evidence type="ECO:0000313" key="3">
    <source>
        <dbReference type="Proteomes" id="UP001161325"/>
    </source>
</evidence>
<dbReference type="Gene3D" id="2.40.160.130">
    <property type="entry name" value="Capsule assembly protein Wzi"/>
    <property type="match status" value="1"/>
</dbReference>